<sequence length="331" mass="36947">MSENQHATPGSHYARISATAKNSTSALSRTDSDATLNDSNRTVSSWNASSHYLARNSPTPRRTGHYQSQYGLSEKWTIPKWCLVFSSFSVFVYGCAALICALLTWFRTWRLASVMLIADNDVMVLITIAGSITMLTALTGMIGTMLNSRPLLAVYAVLLWSTLIAIFIVGRISYRRSTFALDRKLNLAWSRYYTALGRLLIQDTLQCCGYYTPQHEVTLSDSCHPNAVLPGCKTGLYAFEQENLKLVWTMALSLVPLHVVNIVVGLLCANHVTVPRILSKRRPDDGLDTEETQGLLRDTKFVQRPSISRASSSGIFREDRRKFSIDIVHSV</sequence>
<comment type="subcellular location">
    <subcellularLocation>
        <location evidence="1">Membrane</location>
        <topology evidence="1">Multi-pass membrane protein</topology>
    </subcellularLocation>
</comment>
<gene>
    <name evidence="6" type="ORF">M378DRAFT_72780</name>
</gene>
<evidence type="ECO:0000256" key="1">
    <source>
        <dbReference type="ARBA" id="ARBA00004141"/>
    </source>
</evidence>
<dbReference type="Proteomes" id="UP000054549">
    <property type="component" value="Unassembled WGS sequence"/>
</dbReference>
<dbReference type="Pfam" id="PF00335">
    <property type="entry name" value="Tetraspanin"/>
    <property type="match status" value="1"/>
</dbReference>
<evidence type="ECO:0000313" key="7">
    <source>
        <dbReference type="Proteomes" id="UP000054549"/>
    </source>
</evidence>
<dbReference type="InterPro" id="IPR018499">
    <property type="entry name" value="Tetraspanin/Peripherin"/>
</dbReference>
<dbReference type="STRING" id="946122.A0A0C2X0W1"/>
<dbReference type="GO" id="GO:0016020">
    <property type="term" value="C:membrane"/>
    <property type="evidence" value="ECO:0007669"/>
    <property type="project" value="UniProtKB-SubCell"/>
</dbReference>
<dbReference type="PANTHER" id="PTHR19282:SF556">
    <property type="entry name" value="TETRASPANIN"/>
    <property type="match status" value="1"/>
</dbReference>
<accession>A0A0C2X0W1</accession>
<protein>
    <recommendedName>
        <fullName evidence="8">Tetraspanin Tsp2</fullName>
    </recommendedName>
</protein>
<evidence type="ECO:0000256" key="4">
    <source>
        <dbReference type="ARBA" id="ARBA00023136"/>
    </source>
</evidence>
<dbReference type="HOGENOM" id="CLU_054790_0_0_1"/>
<feature type="transmembrane region" description="Helical" evidence="5">
    <location>
        <begin position="122"/>
        <end position="140"/>
    </location>
</feature>
<organism evidence="6 7">
    <name type="scientific">Amanita muscaria (strain Koide BX008)</name>
    <dbReference type="NCBI Taxonomy" id="946122"/>
    <lineage>
        <taxon>Eukaryota</taxon>
        <taxon>Fungi</taxon>
        <taxon>Dikarya</taxon>
        <taxon>Basidiomycota</taxon>
        <taxon>Agaricomycotina</taxon>
        <taxon>Agaricomycetes</taxon>
        <taxon>Agaricomycetidae</taxon>
        <taxon>Agaricales</taxon>
        <taxon>Pluteineae</taxon>
        <taxon>Amanitaceae</taxon>
        <taxon>Amanita</taxon>
    </lineage>
</organism>
<dbReference type="OrthoDB" id="2156690at2759"/>
<evidence type="ECO:0000256" key="5">
    <source>
        <dbReference type="SAM" id="Phobius"/>
    </source>
</evidence>
<dbReference type="InParanoid" id="A0A0C2X0W1"/>
<evidence type="ECO:0000256" key="2">
    <source>
        <dbReference type="ARBA" id="ARBA00022692"/>
    </source>
</evidence>
<feature type="transmembrane region" description="Helical" evidence="5">
    <location>
        <begin position="81"/>
        <end position="106"/>
    </location>
</feature>
<dbReference type="AlphaFoldDB" id="A0A0C2X0W1"/>
<evidence type="ECO:0000256" key="3">
    <source>
        <dbReference type="ARBA" id="ARBA00022989"/>
    </source>
</evidence>
<reference evidence="6 7" key="1">
    <citation type="submission" date="2014-04" db="EMBL/GenBank/DDBJ databases">
        <title>Evolutionary Origins and Diversification of the Mycorrhizal Mutualists.</title>
        <authorList>
            <consortium name="DOE Joint Genome Institute"/>
            <consortium name="Mycorrhizal Genomics Consortium"/>
            <person name="Kohler A."/>
            <person name="Kuo A."/>
            <person name="Nagy L.G."/>
            <person name="Floudas D."/>
            <person name="Copeland A."/>
            <person name="Barry K.W."/>
            <person name="Cichocki N."/>
            <person name="Veneault-Fourrey C."/>
            <person name="LaButti K."/>
            <person name="Lindquist E.A."/>
            <person name="Lipzen A."/>
            <person name="Lundell T."/>
            <person name="Morin E."/>
            <person name="Murat C."/>
            <person name="Riley R."/>
            <person name="Ohm R."/>
            <person name="Sun H."/>
            <person name="Tunlid A."/>
            <person name="Henrissat B."/>
            <person name="Grigoriev I.V."/>
            <person name="Hibbett D.S."/>
            <person name="Martin F."/>
        </authorList>
    </citation>
    <scope>NUCLEOTIDE SEQUENCE [LARGE SCALE GENOMIC DNA]</scope>
    <source>
        <strain evidence="6 7">Koide BX008</strain>
    </source>
</reference>
<dbReference type="PANTHER" id="PTHR19282">
    <property type="entry name" value="TETRASPANIN"/>
    <property type="match status" value="1"/>
</dbReference>
<feature type="transmembrane region" description="Helical" evidence="5">
    <location>
        <begin position="246"/>
        <end position="272"/>
    </location>
</feature>
<proteinExistence type="predicted"/>
<evidence type="ECO:0000313" key="6">
    <source>
        <dbReference type="EMBL" id="KIL67747.1"/>
    </source>
</evidence>
<evidence type="ECO:0008006" key="8">
    <source>
        <dbReference type="Google" id="ProtNLM"/>
    </source>
</evidence>
<feature type="transmembrane region" description="Helical" evidence="5">
    <location>
        <begin position="152"/>
        <end position="174"/>
    </location>
</feature>
<keyword evidence="2 5" id="KW-0812">Transmembrane</keyword>
<name>A0A0C2X0W1_AMAMK</name>
<keyword evidence="3 5" id="KW-1133">Transmembrane helix</keyword>
<keyword evidence="7" id="KW-1185">Reference proteome</keyword>
<dbReference type="EMBL" id="KN818230">
    <property type="protein sequence ID" value="KIL67747.1"/>
    <property type="molecule type" value="Genomic_DNA"/>
</dbReference>
<keyword evidence="4 5" id="KW-0472">Membrane</keyword>